<dbReference type="InterPro" id="IPR001126">
    <property type="entry name" value="UmuC"/>
</dbReference>
<protein>
    <recommendedName>
        <fullName evidence="16">DNA polymerase IV</fullName>
        <shortName evidence="16">Pol IV</shortName>
        <ecNumber evidence="16">2.7.7.7</ecNumber>
    </recommendedName>
</protein>
<comment type="similarity">
    <text evidence="2 16">Belongs to the DNA polymerase type-Y family.</text>
</comment>
<evidence type="ECO:0000256" key="5">
    <source>
        <dbReference type="ARBA" id="ARBA00022490"/>
    </source>
</evidence>
<dbReference type="CDD" id="cd03586">
    <property type="entry name" value="PolY_Pol_IV_kappa"/>
    <property type="match status" value="1"/>
</dbReference>
<evidence type="ECO:0000256" key="10">
    <source>
        <dbReference type="ARBA" id="ARBA00022763"/>
    </source>
</evidence>
<dbReference type="Gene3D" id="1.10.150.20">
    <property type="entry name" value="5' to 3' exonuclease, C-terminal subdomain"/>
    <property type="match status" value="1"/>
</dbReference>
<dbReference type="EMBL" id="BMXA01000003">
    <property type="protein sequence ID" value="GHA10284.1"/>
    <property type="molecule type" value="Genomic_DNA"/>
</dbReference>
<keyword evidence="8 16" id="KW-0235">DNA replication</keyword>
<evidence type="ECO:0000256" key="6">
    <source>
        <dbReference type="ARBA" id="ARBA00022679"/>
    </source>
</evidence>
<feature type="binding site" evidence="16">
    <location>
        <position position="105"/>
    </location>
    <ligand>
        <name>Mg(2+)</name>
        <dbReference type="ChEBI" id="CHEBI:18420"/>
    </ligand>
</feature>
<sequence>MTARKILHIDMDAFFASVEQRDFPHLRGKPVIVGGKPESRGVVAACSYEARKFGVHSAMPSARAHKLCREAVFVPARFDAYRAASTGIHAVFKRYTDMIEPLSLDEAYLDVTAQAEALGSATEVAKRIKREIKLELDLTASAGVSYNKFLAKIASDMDKPDGLYVIRPELAQRFIDQLPIRKFFGVGKVTEQKMHRLGIFTGADLKARTELELQTAFGQSGGYYYRVARGIDDRPVRAHRVRKSLGKETTFSRDVTDKKFIWQTLLELAESLETALENKQMMARSLTLKLRYADFKLITRSKTGISLYTSAEDIVGDLPELLRKTEAGARPIRLIGITLSNLYKHIDEQSKSAVSEVRDSPQLGLF</sequence>
<dbReference type="GO" id="GO:0006261">
    <property type="term" value="P:DNA-templated DNA replication"/>
    <property type="evidence" value="ECO:0007669"/>
    <property type="project" value="UniProtKB-UniRule"/>
</dbReference>
<dbReference type="HAMAP" id="MF_01113">
    <property type="entry name" value="DNApol_IV"/>
    <property type="match status" value="1"/>
</dbReference>
<dbReference type="EC" id="2.7.7.7" evidence="16"/>
<feature type="domain" description="UmuC" evidence="17">
    <location>
        <begin position="6"/>
        <end position="187"/>
    </location>
</feature>
<dbReference type="GO" id="GO:0000287">
    <property type="term" value="F:magnesium ion binding"/>
    <property type="evidence" value="ECO:0007669"/>
    <property type="project" value="UniProtKB-UniRule"/>
</dbReference>
<dbReference type="GO" id="GO:0006281">
    <property type="term" value="P:DNA repair"/>
    <property type="evidence" value="ECO:0007669"/>
    <property type="project" value="UniProtKB-UniRule"/>
</dbReference>
<evidence type="ECO:0000256" key="1">
    <source>
        <dbReference type="ARBA" id="ARBA00004496"/>
    </source>
</evidence>
<organism evidence="18 19">
    <name type="scientific">Arenicella chitinivorans</name>
    <dbReference type="NCBI Taxonomy" id="1329800"/>
    <lineage>
        <taxon>Bacteria</taxon>
        <taxon>Pseudomonadati</taxon>
        <taxon>Pseudomonadota</taxon>
        <taxon>Gammaproteobacteria</taxon>
        <taxon>Arenicellales</taxon>
        <taxon>Arenicellaceae</taxon>
        <taxon>Arenicella</taxon>
    </lineage>
</organism>
<evidence type="ECO:0000313" key="19">
    <source>
        <dbReference type="Proteomes" id="UP000614811"/>
    </source>
</evidence>
<keyword evidence="14 16" id="KW-0234">DNA repair</keyword>
<evidence type="ECO:0000256" key="4">
    <source>
        <dbReference type="ARBA" id="ARBA00022457"/>
    </source>
</evidence>
<comment type="caution">
    <text evidence="18">The sequence shown here is derived from an EMBL/GenBank/DDBJ whole genome shotgun (WGS) entry which is preliminary data.</text>
</comment>
<dbReference type="RefSeq" id="WP_268244540.1">
    <property type="nucleotide sequence ID" value="NZ_BMXA01000003.1"/>
</dbReference>
<dbReference type="Gene3D" id="3.30.1490.100">
    <property type="entry name" value="DNA polymerase, Y-family, little finger domain"/>
    <property type="match status" value="1"/>
</dbReference>
<comment type="catalytic activity">
    <reaction evidence="15 16">
        <text>DNA(n) + a 2'-deoxyribonucleoside 5'-triphosphate = DNA(n+1) + diphosphate</text>
        <dbReference type="Rhea" id="RHEA:22508"/>
        <dbReference type="Rhea" id="RHEA-COMP:17339"/>
        <dbReference type="Rhea" id="RHEA-COMP:17340"/>
        <dbReference type="ChEBI" id="CHEBI:33019"/>
        <dbReference type="ChEBI" id="CHEBI:61560"/>
        <dbReference type="ChEBI" id="CHEBI:173112"/>
        <dbReference type="EC" id="2.7.7.7"/>
    </reaction>
</comment>
<comment type="cofactor">
    <cofactor evidence="16">
        <name>Mg(2+)</name>
        <dbReference type="ChEBI" id="CHEBI:18420"/>
    </cofactor>
    <text evidence="16">Binds 2 magnesium ions per subunit.</text>
</comment>
<dbReference type="Pfam" id="PF00817">
    <property type="entry name" value="IMS"/>
    <property type="match status" value="1"/>
</dbReference>
<keyword evidence="12 16" id="KW-0239">DNA-directed DNA polymerase</keyword>
<evidence type="ECO:0000256" key="13">
    <source>
        <dbReference type="ARBA" id="ARBA00023125"/>
    </source>
</evidence>
<keyword evidence="11 16" id="KW-0460">Magnesium</keyword>
<dbReference type="SUPFAM" id="SSF56672">
    <property type="entry name" value="DNA/RNA polymerases"/>
    <property type="match status" value="1"/>
</dbReference>
<evidence type="ECO:0000256" key="7">
    <source>
        <dbReference type="ARBA" id="ARBA00022695"/>
    </source>
</evidence>
<comment type="subunit">
    <text evidence="3 16">Monomer.</text>
</comment>
<dbReference type="Pfam" id="PF11799">
    <property type="entry name" value="IMS_C"/>
    <property type="match status" value="1"/>
</dbReference>
<keyword evidence="5 16" id="KW-0963">Cytoplasm</keyword>
<keyword evidence="7 16" id="KW-0548">Nucleotidyltransferase</keyword>
<dbReference type="InterPro" id="IPR043128">
    <property type="entry name" value="Rev_trsase/Diguanyl_cyclase"/>
</dbReference>
<keyword evidence="10 16" id="KW-0227">DNA damage</keyword>
<evidence type="ECO:0000256" key="3">
    <source>
        <dbReference type="ARBA" id="ARBA00011245"/>
    </source>
</evidence>
<reference evidence="18" key="2">
    <citation type="submission" date="2020-09" db="EMBL/GenBank/DDBJ databases">
        <authorList>
            <person name="Sun Q."/>
            <person name="Kim S."/>
        </authorList>
    </citation>
    <scope>NUCLEOTIDE SEQUENCE</scope>
    <source>
        <strain evidence="18">KCTC 12711</strain>
    </source>
</reference>
<dbReference type="GO" id="GO:0003684">
    <property type="term" value="F:damaged DNA binding"/>
    <property type="evidence" value="ECO:0007669"/>
    <property type="project" value="InterPro"/>
</dbReference>
<dbReference type="AlphaFoldDB" id="A0A918RRE7"/>
<dbReference type="InterPro" id="IPR017961">
    <property type="entry name" value="DNA_pol_Y-fam_little_finger"/>
</dbReference>
<feature type="active site" evidence="16">
    <location>
        <position position="106"/>
    </location>
</feature>
<feature type="site" description="Substrate discrimination" evidence="16">
    <location>
        <position position="15"/>
    </location>
</feature>
<dbReference type="GO" id="GO:0005829">
    <property type="term" value="C:cytosol"/>
    <property type="evidence" value="ECO:0007669"/>
    <property type="project" value="TreeGrafter"/>
</dbReference>
<keyword evidence="4 16" id="KW-0515">Mutator protein</keyword>
<dbReference type="Proteomes" id="UP000614811">
    <property type="component" value="Unassembled WGS sequence"/>
</dbReference>
<dbReference type="NCBIfam" id="NF002677">
    <property type="entry name" value="PRK02406.1"/>
    <property type="match status" value="1"/>
</dbReference>
<dbReference type="Gene3D" id="3.30.70.270">
    <property type="match status" value="1"/>
</dbReference>
<evidence type="ECO:0000256" key="11">
    <source>
        <dbReference type="ARBA" id="ARBA00022842"/>
    </source>
</evidence>
<evidence type="ECO:0000313" key="18">
    <source>
        <dbReference type="EMBL" id="GHA10284.1"/>
    </source>
</evidence>
<evidence type="ECO:0000256" key="2">
    <source>
        <dbReference type="ARBA" id="ARBA00010945"/>
    </source>
</evidence>
<dbReference type="SUPFAM" id="SSF100879">
    <property type="entry name" value="Lesion bypass DNA polymerase (Y-family), little finger domain"/>
    <property type="match status" value="1"/>
</dbReference>
<dbReference type="InterPro" id="IPR022880">
    <property type="entry name" value="DNApol_IV"/>
</dbReference>
<dbReference type="InterPro" id="IPR043502">
    <property type="entry name" value="DNA/RNA_pol_sf"/>
</dbReference>
<dbReference type="PANTHER" id="PTHR11076">
    <property type="entry name" value="DNA REPAIR POLYMERASE UMUC / TRANSFERASE FAMILY MEMBER"/>
    <property type="match status" value="1"/>
</dbReference>
<dbReference type="FunFam" id="3.40.1170.60:FF:000001">
    <property type="entry name" value="DNA polymerase IV"/>
    <property type="match status" value="1"/>
</dbReference>
<evidence type="ECO:0000256" key="9">
    <source>
        <dbReference type="ARBA" id="ARBA00022723"/>
    </source>
</evidence>
<evidence type="ECO:0000256" key="14">
    <source>
        <dbReference type="ARBA" id="ARBA00023204"/>
    </source>
</evidence>
<dbReference type="Pfam" id="PF11798">
    <property type="entry name" value="IMS_HHH"/>
    <property type="match status" value="1"/>
</dbReference>
<dbReference type="InterPro" id="IPR036775">
    <property type="entry name" value="DNA_pol_Y-fam_lit_finger_sf"/>
</dbReference>
<dbReference type="PANTHER" id="PTHR11076:SF33">
    <property type="entry name" value="DNA POLYMERASE KAPPA"/>
    <property type="match status" value="1"/>
</dbReference>
<evidence type="ECO:0000256" key="15">
    <source>
        <dbReference type="ARBA" id="ARBA00049244"/>
    </source>
</evidence>
<name>A0A918RRE7_9GAMM</name>
<feature type="binding site" evidence="16">
    <location>
        <position position="10"/>
    </location>
    <ligand>
        <name>Mg(2+)</name>
        <dbReference type="ChEBI" id="CHEBI:18420"/>
    </ligand>
</feature>
<keyword evidence="13 16" id="KW-0238">DNA-binding</keyword>
<accession>A0A918RRE7</accession>
<dbReference type="GO" id="GO:0003887">
    <property type="term" value="F:DNA-directed DNA polymerase activity"/>
    <property type="evidence" value="ECO:0007669"/>
    <property type="project" value="UniProtKB-UniRule"/>
</dbReference>
<evidence type="ECO:0000256" key="12">
    <source>
        <dbReference type="ARBA" id="ARBA00022932"/>
    </source>
</evidence>
<keyword evidence="9 16" id="KW-0479">Metal-binding</keyword>
<dbReference type="PROSITE" id="PS50173">
    <property type="entry name" value="UMUC"/>
    <property type="match status" value="1"/>
</dbReference>
<dbReference type="InterPro" id="IPR050116">
    <property type="entry name" value="DNA_polymerase-Y"/>
</dbReference>
<dbReference type="FunFam" id="3.30.1490.100:FF:000004">
    <property type="entry name" value="DNA polymerase IV"/>
    <property type="match status" value="1"/>
</dbReference>
<keyword evidence="19" id="KW-1185">Reference proteome</keyword>
<dbReference type="InterPro" id="IPR024728">
    <property type="entry name" value="PolY_HhH_motif"/>
</dbReference>
<comment type="function">
    <text evidence="16">Poorly processive, error-prone DNA polymerase involved in untargeted mutagenesis. Copies undamaged DNA at stalled replication forks, which arise in vivo from mismatched or misaligned primer ends. These misaligned primers can be extended by PolIV. Exhibits no 3'-5' exonuclease (proofreading) activity. May be involved in translesional synthesis, in conjunction with the beta clamp from PolIII.</text>
</comment>
<evidence type="ECO:0000256" key="16">
    <source>
        <dbReference type="HAMAP-Rule" id="MF_01113"/>
    </source>
</evidence>
<proteinExistence type="inferred from homology"/>
<evidence type="ECO:0000259" key="17">
    <source>
        <dbReference type="PROSITE" id="PS50173"/>
    </source>
</evidence>
<dbReference type="GO" id="GO:0009432">
    <property type="term" value="P:SOS response"/>
    <property type="evidence" value="ECO:0007669"/>
    <property type="project" value="TreeGrafter"/>
</dbReference>
<dbReference type="FunFam" id="1.10.150.20:FF:000019">
    <property type="entry name" value="DNA polymerase IV"/>
    <property type="match status" value="1"/>
</dbReference>
<dbReference type="GO" id="GO:0042276">
    <property type="term" value="P:error-prone translesion synthesis"/>
    <property type="evidence" value="ECO:0007669"/>
    <property type="project" value="TreeGrafter"/>
</dbReference>
<keyword evidence="6 16" id="KW-0808">Transferase</keyword>
<evidence type="ECO:0000256" key="8">
    <source>
        <dbReference type="ARBA" id="ARBA00022705"/>
    </source>
</evidence>
<reference evidence="18" key="1">
    <citation type="journal article" date="2014" name="Int. J. Syst. Evol. Microbiol.">
        <title>Complete genome sequence of Corynebacterium casei LMG S-19264T (=DSM 44701T), isolated from a smear-ripened cheese.</title>
        <authorList>
            <consortium name="US DOE Joint Genome Institute (JGI-PGF)"/>
            <person name="Walter F."/>
            <person name="Albersmeier A."/>
            <person name="Kalinowski J."/>
            <person name="Ruckert C."/>
        </authorList>
    </citation>
    <scope>NUCLEOTIDE SEQUENCE</scope>
    <source>
        <strain evidence="18">KCTC 12711</strain>
    </source>
</reference>
<comment type="subcellular location">
    <subcellularLocation>
        <location evidence="1 16">Cytoplasm</location>
    </subcellularLocation>
</comment>
<gene>
    <name evidence="16 18" type="primary">dinB</name>
    <name evidence="18" type="ORF">GCM10008090_19810</name>
</gene>
<dbReference type="Gene3D" id="3.40.1170.60">
    <property type="match status" value="1"/>
</dbReference>